<protein>
    <submittedName>
        <fullName evidence="2">Uncharacterized protein</fullName>
    </submittedName>
</protein>
<evidence type="ECO:0000313" key="2">
    <source>
        <dbReference type="EMBL" id="KAK8869330.1"/>
    </source>
</evidence>
<organism evidence="2 3">
    <name type="scientific">Apiospora arundinis</name>
    <dbReference type="NCBI Taxonomy" id="335852"/>
    <lineage>
        <taxon>Eukaryota</taxon>
        <taxon>Fungi</taxon>
        <taxon>Dikarya</taxon>
        <taxon>Ascomycota</taxon>
        <taxon>Pezizomycotina</taxon>
        <taxon>Sordariomycetes</taxon>
        <taxon>Xylariomycetidae</taxon>
        <taxon>Amphisphaeriales</taxon>
        <taxon>Apiosporaceae</taxon>
        <taxon>Apiospora</taxon>
    </lineage>
</organism>
<keyword evidence="3" id="KW-1185">Reference proteome</keyword>
<evidence type="ECO:0000313" key="3">
    <source>
        <dbReference type="Proteomes" id="UP001390339"/>
    </source>
</evidence>
<name>A0ABR2IWU8_9PEZI</name>
<evidence type="ECO:0000256" key="1">
    <source>
        <dbReference type="SAM" id="MobiDB-lite"/>
    </source>
</evidence>
<accession>A0ABR2IWU8</accession>
<sequence>MVRKTLDITVNEYNKKLTDRDADLGNTRSEFHEHKEITTRLRTEHEGMKRTLEASQSKLVSSEERFHAREDAEKHHGDLRSLNQKYSELHIGFTEFTSKHNSTHKAQRALICQASQGCSYEGEARVAARGE</sequence>
<feature type="region of interest" description="Disordered" evidence="1">
    <location>
        <begin position="48"/>
        <end position="80"/>
    </location>
</feature>
<dbReference type="EMBL" id="JAPCWZ010000004">
    <property type="protein sequence ID" value="KAK8869330.1"/>
    <property type="molecule type" value="Genomic_DNA"/>
</dbReference>
<dbReference type="Proteomes" id="UP001390339">
    <property type="component" value="Unassembled WGS sequence"/>
</dbReference>
<comment type="caution">
    <text evidence="2">The sequence shown here is derived from an EMBL/GenBank/DDBJ whole genome shotgun (WGS) entry which is preliminary data.</text>
</comment>
<feature type="compositionally biased region" description="Basic and acidic residues" evidence="1">
    <location>
        <begin position="61"/>
        <end position="79"/>
    </location>
</feature>
<gene>
    <name evidence="2" type="ORF">PGQ11_007908</name>
</gene>
<reference evidence="2 3" key="1">
    <citation type="journal article" date="2024" name="IMA Fungus">
        <title>Apiospora arundinis, a panoply of carbohydrate-active enzymes and secondary metabolites.</title>
        <authorList>
            <person name="Sorensen T."/>
            <person name="Petersen C."/>
            <person name="Muurmann A.T."/>
            <person name="Christiansen J.V."/>
            <person name="Brundto M.L."/>
            <person name="Overgaard C.K."/>
            <person name="Boysen A.T."/>
            <person name="Wollenberg R.D."/>
            <person name="Larsen T.O."/>
            <person name="Sorensen J.L."/>
            <person name="Nielsen K.L."/>
            <person name="Sondergaard T.E."/>
        </authorList>
    </citation>
    <scope>NUCLEOTIDE SEQUENCE [LARGE SCALE GENOMIC DNA]</scope>
    <source>
        <strain evidence="2 3">AAU 773</strain>
    </source>
</reference>
<proteinExistence type="predicted"/>